<dbReference type="EMBL" id="BK015908">
    <property type="protein sequence ID" value="DAF84747.1"/>
    <property type="molecule type" value="Genomic_DNA"/>
</dbReference>
<accession>A0A8S5TRC6</accession>
<dbReference type="Gene3D" id="2.20.28.10">
    <property type="match status" value="1"/>
</dbReference>
<dbReference type="SUPFAM" id="SSF57802">
    <property type="entry name" value="Rubredoxin-like"/>
    <property type="match status" value="1"/>
</dbReference>
<sequence>MKYRCEWCGLTFDEPDVLHRRENLDGERGYALVTEKFCPDCGAEEMYFEELEETEDG</sequence>
<reference evidence="1" key="1">
    <citation type="journal article" date="2021" name="Proc. Natl. Acad. Sci. U.S.A.">
        <title>A Catalog of Tens of Thousands of Viruses from Human Metagenomes Reveals Hidden Associations with Chronic Diseases.</title>
        <authorList>
            <person name="Tisza M.J."/>
            <person name="Buck C.B."/>
        </authorList>
    </citation>
    <scope>NUCLEOTIDE SEQUENCE</scope>
    <source>
        <strain evidence="1">Ctss15</strain>
    </source>
</reference>
<evidence type="ECO:0000313" key="1">
    <source>
        <dbReference type="EMBL" id="DAF84747.1"/>
    </source>
</evidence>
<protein>
    <submittedName>
        <fullName evidence="1">RUBREDOXIN TRANSPORT, RUBREDOXIN, GUILLARDIA THETA</fullName>
    </submittedName>
</protein>
<organism evidence="1">
    <name type="scientific">Siphoviridae sp. ctss15</name>
    <dbReference type="NCBI Taxonomy" id="2825699"/>
    <lineage>
        <taxon>Viruses</taxon>
        <taxon>Duplodnaviria</taxon>
        <taxon>Heunggongvirae</taxon>
        <taxon>Uroviricota</taxon>
        <taxon>Caudoviricetes</taxon>
    </lineage>
</organism>
<proteinExistence type="predicted"/>
<name>A0A8S5TRC6_9CAUD</name>